<protein>
    <submittedName>
        <fullName evidence="2">Uncharacterized protein</fullName>
    </submittedName>
</protein>
<sequence>MNILLKHSLHCLYTQWVKERVKLIKLTFVVTTPLRPSSPEPITTIPVEEANELKANIAEHQGKNEEMQLRHLQVVGEVARLKRDQEDKEESLQENRKRLGESEEKRKKIGEDLDSVEANIMAKKEELKRVEHSNNELRNFGKLAYKDRKKWREKYQE</sequence>
<organism evidence="2 3">
    <name type="scientific">Trifolium pratense</name>
    <name type="common">Red clover</name>
    <dbReference type="NCBI Taxonomy" id="57577"/>
    <lineage>
        <taxon>Eukaryota</taxon>
        <taxon>Viridiplantae</taxon>
        <taxon>Streptophyta</taxon>
        <taxon>Embryophyta</taxon>
        <taxon>Tracheophyta</taxon>
        <taxon>Spermatophyta</taxon>
        <taxon>Magnoliopsida</taxon>
        <taxon>eudicotyledons</taxon>
        <taxon>Gunneridae</taxon>
        <taxon>Pentapetalae</taxon>
        <taxon>rosids</taxon>
        <taxon>fabids</taxon>
        <taxon>Fabales</taxon>
        <taxon>Fabaceae</taxon>
        <taxon>Papilionoideae</taxon>
        <taxon>50 kb inversion clade</taxon>
        <taxon>NPAAA clade</taxon>
        <taxon>Hologalegina</taxon>
        <taxon>IRL clade</taxon>
        <taxon>Trifolieae</taxon>
        <taxon>Trifolium</taxon>
    </lineage>
</organism>
<reference evidence="2 3" key="1">
    <citation type="journal article" date="2014" name="Am. J. Bot.">
        <title>Genome assembly and annotation for red clover (Trifolium pratense; Fabaceae).</title>
        <authorList>
            <person name="Istvanek J."/>
            <person name="Jaros M."/>
            <person name="Krenek A."/>
            <person name="Repkova J."/>
        </authorList>
    </citation>
    <scope>NUCLEOTIDE SEQUENCE [LARGE SCALE GENOMIC DNA]</scope>
    <source>
        <strain evidence="3">cv. Tatra</strain>
        <tissue evidence="2">Young leaves</tissue>
    </source>
</reference>
<evidence type="ECO:0000313" key="3">
    <source>
        <dbReference type="Proteomes" id="UP000236291"/>
    </source>
</evidence>
<proteinExistence type="predicted"/>
<comment type="caution">
    <text evidence="2">The sequence shown here is derived from an EMBL/GenBank/DDBJ whole genome shotgun (WGS) entry which is preliminary data.</text>
</comment>
<reference evidence="2 3" key="2">
    <citation type="journal article" date="2017" name="Front. Plant Sci.">
        <title>Gene Classification and Mining of Molecular Markers Useful in Red Clover (Trifolium pratense) Breeding.</title>
        <authorList>
            <person name="Istvanek J."/>
            <person name="Dluhosova J."/>
            <person name="Dluhos P."/>
            <person name="Patkova L."/>
            <person name="Nedelnik J."/>
            <person name="Repkova J."/>
        </authorList>
    </citation>
    <scope>NUCLEOTIDE SEQUENCE [LARGE SCALE GENOMIC DNA]</scope>
    <source>
        <strain evidence="3">cv. Tatra</strain>
        <tissue evidence="2">Young leaves</tissue>
    </source>
</reference>
<evidence type="ECO:0000256" key="1">
    <source>
        <dbReference type="SAM" id="MobiDB-lite"/>
    </source>
</evidence>
<dbReference type="Proteomes" id="UP000236291">
    <property type="component" value="Unassembled WGS sequence"/>
</dbReference>
<evidence type="ECO:0000313" key="2">
    <source>
        <dbReference type="EMBL" id="PNX73791.1"/>
    </source>
</evidence>
<dbReference type="EMBL" id="ASHM01026551">
    <property type="protein sequence ID" value="PNX73791.1"/>
    <property type="molecule type" value="Genomic_DNA"/>
</dbReference>
<name>A0A2K3L5H8_TRIPR</name>
<feature type="compositionally biased region" description="Basic and acidic residues" evidence="1">
    <location>
        <begin position="83"/>
        <end position="111"/>
    </location>
</feature>
<feature type="region of interest" description="Disordered" evidence="1">
    <location>
        <begin position="83"/>
        <end position="114"/>
    </location>
</feature>
<accession>A0A2K3L5H8</accession>
<gene>
    <name evidence="2" type="ORF">L195_g029697</name>
</gene>
<dbReference type="AlphaFoldDB" id="A0A2K3L5H8"/>